<protein>
    <recommendedName>
        <fullName evidence="3">Calcium binding protein from Anabaena CcbP</fullName>
    </recommendedName>
</protein>
<dbReference type="RefSeq" id="WP_087146291.1">
    <property type="nucleotide sequence ID" value="NZ_FUKJ01000102.1"/>
</dbReference>
<dbReference type="Proteomes" id="UP000195442">
    <property type="component" value="Unassembled WGS sequence"/>
</dbReference>
<dbReference type="Gene3D" id="6.10.140.400">
    <property type="match status" value="1"/>
</dbReference>
<evidence type="ECO:0000313" key="2">
    <source>
        <dbReference type="Proteomes" id="UP000195442"/>
    </source>
</evidence>
<keyword evidence="2" id="KW-1185">Reference proteome</keyword>
<dbReference type="Pfam" id="PF11535">
    <property type="entry name" value="Calci_bind_CcbP"/>
    <property type="match status" value="1"/>
</dbReference>
<sequence length="123" mass="14916">MTEIDRDEERENRIEMEVIVDAYNEEEQAMGWYYYLDDNITFPFTARCVKERRISPLKMEERVTVIEMASESDCLREMFVQIQWQDRNFGIPLMQLEPIGVDELSEQAITDWHYWINRGHQLF</sequence>
<reference evidence="2" key="1">
    <citation type="submission" date="2017-02" db="EMBL/GenBank/DDBJ databases">
        <authorList>
            <person name="Daims H."/>
        </authorList>
    </citation>
    <scope>NUCLEOTIDE SEQUENCE [LARGE SCALE GENOMIC DNA]</scope>
</reference>
<evidence type="ECO:0000313" key="1">
    <source>
        <dbReference type="EMBL" id="SJM90888.1"/>
    </source>
</evidence>
<dbReference type="InterPro" id="IPR020994">
    <property type="entry name" value="Uncharacterised_Ca-bd_CcbP"/>
</dbReference>
<dbReference type="AlphaFoldDB" id="A0A1R4H3Q1"/>
<dbReference type="Gene3D" id="2.30.30.530">
    <property type="entry name" value="Calcium binding protein CcbP, beta-barrel domain"/>
    <property type="match status" value="1"/>
</dbReference>
<organism evidence="1 2">
    <name type="scientific">Crenothrix polyspora</name>
    <dbReference type="NCBI Taxonomy" id="360316"/>
    <lineage>
        <taxon>Bacteria</taxon>
        <taxon>Pseudomonadati</taxon>
        <taxon>Pseudomonadota</taxon>
        <taxon>Gammaproteobacteria</taxon>
        <taxon>Methylococcales</taxon>
        <taxon>Crenotrichaceae</taxon>
        <taxon>Crenothrix</taxon>
    </lineage>
</organism>
<dbReference type="OrthoDB" id="894072at2"/>
<proteinExistence type="predicted"/>
<name>A0A1R4H3Q1_9GAMM</name>
<dbReference type="InterPro" id="IPR043067">
    <property type="entry name" value="CcbP_b-brl"/>
</dbReference>
<dbReference type="EMBL" id="FUKJ01000102">
    <property type="protein sequence ID" value="SJM90888.1"/>
    <property type="molecule type" value="Genomic_DNA"/>
</dbReference>
<evidence type="ECO:0008006" key="3">
    <source>
        <dbReference type="Google" id="ProtNLM"/>
    </source>
</evidence>
<accession>A0A1R4H3Q1</accession>
<gene>
    <name evidence="1" type="ORF">CRENPOLYSF2_1900004</name>
</gene>